<keyword evidence="1" id="KW-1133">Transmembrane helix</keyword>
<feature type="transmembrane region" description="Helical" evidence="1">
    <location>
        <begin position="29"/>
        <end position="52"/>
    </location>
</feature>
<organism evidence="2 3">
    <name type="scientific">Phytophthora sojae (strain P6497)</name>
    <name type="common">Soybean stem and root rot agent</name>
    <name type="synonym">Phytophthora megasperma f. sp. glycines</name>
    <dbReference type="NCBI Taxonomy" id="1094619"/>
    <lineage>
        <taxon>Eukaryota</taxon>
        <taxon>Sar</taxon>
        <taxon>Stramenopiles</taxon>
        <taxon>Oomycota</taxon>
        <taxon>Peronosporomycetes</taxon>
        <taxon>Peronosporales</taxon>
        <taxon>Peronosporaceae</taxon>
        <taxon>Phytophthora</taxon>
    </lineage>
</organism>
<keyword evidence="3" id="KW-1185">Reference proteome</keyword>
<dbReference type="AlphaFoldDB" id="G4Z4L0"/>
<accession>G4Z4L0</accession>
<name>G4Z4L0_PHYSP</name>
<evidence type="ECO:0000313" key="2">
    <source>
        <dbReference type="EMBL" id="EGZ20854.1"/>
    </source>
</evidence>
<evidence type="ECO:0000313" key="3">
    <source>
        <dbReference type="Proteomes" id="UP000002640"/>
    </source>
</evidence>
<gene>
    <name evidence="2" type="ORF">PHYSODRAFT_313333</name>
</gene>
<dbReference type="KEGG" id="psoj:PHYSODRAFT_313333"/>
<dbReference type="EMBL" id="JH159153">
    <property type="protein sequence ID" value="EGZ20854.1"/>
    <property type="molecule type" value="Genomic_DNA"/>
</dbReference>
<dbReference type="GeneID" id="20643589"/>
<protein>
    <submittedName>
        <fullName evidence="2">Uncharacterized protein</fullName>
    </submittedName>
</protein>
<dbReference type="RefSeq" id="XP_009523571.1">
    <property type="nucleotide sequence ID" value="XM_009525276.1"/>
</dbReference>
<keyword evidence="1" id="KW-0812">Transmembrane</keyword>
<dbReference type="OMA" id="DEANXNA"/>
<proteinExistence type="predicted"/>
<reference evidence="2 3" key="1">
    <citation type="journal article" date="2006" name="Science">
        <title>Phytophthora genome sequences uncover evolutionary origins and mechanisms of pathogenesis.</title>
        <authorList>
            <person name="Tyler B.M."/>
            <person name="Tripathy S."/>
            <person name="Zhang X."/>
            <person name="Dehal P."/>
            <person name="Jiang R.H."/>
            <person name="Aerts A."/>
            <person name="Arredondo F.D."/>
            <person name="Baxter L."/>
            <person name="Bensasson D."/>
            <person name="Beynon J.L."/>
            <person name="Chapman J."/>
            <person name="Damasceno C.M."/>
            <person name="Dorrance A.E."/>
            <person name="Dou D."/>
            <person name="Dickerman A.W."/>
            <person name="Dubchak I.L."/>
            <person name="Garbelotto M."/>
            <person name="Gijzen M."/>
            <person name="Gordon S.G."/>
            <person name="Govers F."/>
            <person name="Grunwald N.J."/>
            <person name="Huang W."/>
            <person name="Ivors K.L."/>
            <person name="Jones R.W."/>
            <person name="Kamoun S."/>
            <person name="Krampis K."/>
            <person name="Lamour K.H."/>
            <person name="Lee M.K."/>
            <person name="McDonald W.H."/>
            <person name="Medina M."/>
            <person name="Meijer H.J."/>
            <person name="Nordberg E.K."/>
            <person name="Maclean D.J."/>
            <person name="Ospina-Giraldo M.D."/>
            <person name="Morris P.F."/>
            <person name="Phuntumart V."/>
            <person name="Putnam N.H."/>
            <person name="Rash S."/>
            <person name="Rose J.K."/>
            <person name="Sakihama Y."/>
            <person name="Salamov A.A."/>
            <person name="Savidor A."/>
            <person name="Scheuring C.F."/>
            <person name="Smith B.M."/>
            <person name="Sobral B.W."/>
            <person name="Terry A."/>
            <person name="Torto-Alalibo T.A."/>
            <person name="Win J."/>
            <person name="Xu Z."/>
            <person name="Zhang H."/>
            <person name="Grigoriev I.V."/>
            <person name="Rokhsar D.S."/>
            <person name="Boore J.L."/>
        </authorList>
    </citation>
    <scope>NUCLEOTIDE SEQUENCE [LARGE SCALE GENOMIC DNA]</scope>
    <source>
        <strain evidence="2 3">P6497</strain>
    </source>
</reference>
<dbReference type="SMR" id="G4Z4L0"/>
<evidence type="ECO:0000256" key="1">
    <source>
        <dbReference type="SAM" id="Phobius"/>
    </source>
</evidence>
<dbReference type="Proteomes" id="UP000002640">
    <property type="component" value="Unassembled WGS sequence"/>
</dbReference>
<dbReference type="InParanoid" id="G4Z4L0"/>
<sequence length="609" mass="64015">MGTDDVDSSQVKMGFSRVTGCCSLGNKSFLLSVLGFVFVILNLAALWALHFADRPVTKGSLKSATRFSSDELGATDGATASVGDVVSFNSDNVLRVGAGTTAYLNLMTLDDDAFNIPYVNFAPMGTSSVKYTNVMAYSVRQQSGTTTSFLTTMTFNPDNRTMVAGAISDANTIAADAIRGLATLSDTQMAVLTVWNTSDGYTSVKTAVVPATLDTSTGSVTLDQSKVVNVTADSATNFIAPISSSSFVVTYYDAWSASYDQYAKVGVMAADGTITLSSAKSFGVTNGAGLFTEFGAPVALKGLSSTDAGFAIPYYTELNSYTQDPNNLKTDADLSGICVTTATFSSGTLSNFATPVCASDYRPGHYPEIVALSDDAIAVIFYDTANNNALTVVTMALSSAKTLSVSGSYVFPEVHGDLSAYNPSFLSPHGRLLSGNRLAVSFLNPAMNGRLCVRVLSFSLYTLTFKERAPILPVGPSDLPWITTANKRPVDHAMVPLGTDGFVTGYVGRRNHILQQNFAAFESFGNPVGVVQSTSGDSVSVTTQGKAETSGLTDGAVYYATTSGAVVAQDGTSMDPDFFYTADGTMLVTKDSRVGVAVDDDKLFISTTL</sequence>
<keyword evidence="1" id="KW-0472">Membrane</keyword>